<dbReference type="Proteomes" id="UP000235388">
    <property type="component" value="Unassembled WGS sequence"/>
</dbReference>
<evidence type="ECO:0000313" key="4">
    <source>
        <dbReference type="Proteomes" id="UP000235388"/>
    </source>
</evidence>
<keyword evidence="2" id="KW-1133">Transmembrane helix</keyword>
<gene>
    <name evidence="3" type="ORF">PCANC_08161</name>
</gene>
<feature type="region of interest" description="Disordered" evidence="1">
    <location>
        <begin position="279"/>
        <end position="310"/>
    </location>
</feature>
<dbReference type="AlphaFoldDB" id="A0A2N5VM01"/>
<evidence type="ECO:0000313" key="3">
    <source>
        <dbReference type="EMBL" id="PLW50986.1"/>
    </source>
</evidence>
<feature type="transmembrane region" description="Helical" evidence="2">
    <location>
        <begin position="76"/>
        <end position="95"/>
    </location>
</feature>
<proteinExistence type="predicted"/>
<dbReference type="EMBL" id="PGCJ01000087">
    <property type="protein sequence ID" value="PLW50986.1"/>
    <property type="molecule type" value="Genomic_DNA"/>
</dbReference>
<feature type="compositionally biased region" description="Basic and acidic residues" evidence="1">
    <location>
        <begin position="287"/>
        <end position="297"/>
    </location>
</feature>
<evidence type="ECO:0000256" key="2">
    <source>
        <dbReference type="SAM" id="Phobius"/>
    </source>
</evidence>
<accession>A0A2N5VM01</accession>
<comment type="caution">
    <text evidence="3">The sequence shown here is derived from an EMBL/GenBank/DDBJ whole genome shotgun (WGS) entry which is preliminary data.</text>
</comment>
<keyword evidence="2" id="KW-0472">Membrane</keyword>
<keyword evidence="2" id="KW-0812">Transmembrane</keyword>
<organism evidence="3 4">
    <name type="scientific">Puccinia coronata f. sp. avenae</name>
    <dbReference type="NCBI Taxonomy" id="200324"/>
    <lineage>
        <taxon>Eukaryota</taxon>
        <taxon>Fungi</taxon>
        <taxon>Dikarya</taxon>
        <taxon>Basidiomycota</taxon>
        <taxon>Pucciniomycotina</taxon>
        <taxon>Pucciniomycetes</taxon>
        <taxon>Pucciniales</taxon>
        <taxon>Pucciniaceae</taxon>
        <taxon>Puccinia</taxon>
    </lineage>
</organism>
<reference evidence="3 4" key="1">
    <citation type="submission" date="2017-11" db="EMBL/GenBank/DDBJ databases">
        <title>De novo assembly and phasing of dikaryotic genomes from two isolates of Puccinia coronata f. sp. avenae, the causal agent of oat crown rust.</title>
        <authorList>
            <person name="Miller M.E."/>
            <person name="Zhang Y."/>
            <person name="Omidvar V."/>
            <person name="Sperschneider J."/>
            <person name="Schwessinger B."/>
            <person name="Raley C."/>
            <person name="Palmer J.M."/>
            <person name="Garnica D."/>
            <person name="Upadhyaya N."/>
            <person name="Rathjen J."/>
            <person name="Taylor J.M."/>
            <person name="Park R.F."/>
            <person name="Dodds P.N."/>
            <person name="Hirsch C.D."/>
            <person name="Kianian S.F."/>
            <person name="Figueroa M."/>
        </authorList>
    </citation>
    <scope>NUCLEOTIDE SEQUENCE [LARGE SCALE GENOMIC DNA]</scope>
    <source>
        <strain evidence="3">12NC29</strain>
    </source>
</reference>
<protein>
    <submittedName>
        <fullName evidence="3">Uncharacterized protein</fullName>
    </submittedName>
</protein>
<evidence type="ECO:0000256" key="1">
    <source>
        <dbReference type="SAM" id="MobiDB-lite"/>
    </source>
</evidence>
<keyword evidence="4" id="KW-1185">Reference proteome</keyword>
<name>A0A2N5VM01_9BASI</name>
<sequence>MHVYLGAFPNGSVWSLPAQNHSTYPSDNALPTQTNSPRLPVMPFTPLNHPNGLPSAYPGTSTSSEKTGFPWTKSSGVPLVGLVVVILGILFAKIIKRQIKTRHECRNTVRDSEYPDANSNLKDGLPLSASGRIGLSIGNNAILSNPQEITWPQKTSVKTKLKRCSRKIRPLFDMSGEFMALAPLPVISNPIGGLGDVAIPMNRIGRSIGELGEVATPTDRIGRSIRELDHVSARPPMKRIGDVDAQTNRKQLGTGKGCKSPSYRKPVFYGRCEGPGGSAVGLFDQDSESRPDTRHQSMEGASLEPLECAD</sequence>